<dbReference type="InterPro" id="IPR045079">
    <property type="entry name" value="Oxoprolinase-like"/>
</dbReference>
<feature type="domain" description="Hydantoinase/oxoprolinase N-terminal" evidence="1">
    <location>
        <begin position="4"/>
        <end position="165"/>
    </location>
</feature>
<dbReference type="PANTHER" id="PTHR11365:SF23">
    <property type="entry name" value="HYPOTHETICAL 5-OXOPROLINASE (EUROFUNG)-RELATED"/>
    <property type="match status" value="1"/>
</dbReference>
<dbReference type="SUPFAM" id="SSF53067">
    <property type="entry name" value="Actin-like ATPase domain"/>
    <property type="match status" value="1"/>
</dbReference>
<dbReference type="Gene3D" id="3.30.420.40">
    <property type="match status" value="1"/>
</dbReference>
<gene>
    <name evidence="2" type="ORF">HY912_05765</name>
</gene>
<name>A0A9D6Z2N3_9BACT</name>
<evidence type="ECO:0000313" key="3">
    <source>
        <dbReference type="Proteomes" id="UP000807825"/>
    </source>
</evidence>
<protein>
    <submittedName>
        <fullName evidence="2">Hydantoinase/oxoprolinase family protein</fullName>
    </submittedName>
</protein>
<reference evidence="2" key="1">
    <citation type="submission" date="2020-07" db="EMBL/GenBank/DDBJ databases">
        <title>Huge and variable diversity of episymbiotic CPR bacteria and DPANN archaea in groundwater ecosystems.</title>
        <authorList>
            <person name="He C.Y."/>
            <person name="Keren R."/>
            <person name="Whittaker M."/>
            <person name="Farag I.F."/>
            <person name="Doudna J."/>
            <person name="Cate J.H.D."/>
            <person name="Banfield J.F."/>
        </authorList>
    </citation>
    <scope>NUCLEOTIDE SEQUENCE</scope>
    <source>
        <strain evidence="2">NC_groundwater_1664_Pr3_B-0.1um_52_9</strain>
    </source>
</reference>
<proteinExistence type="predicted"/>
<sequence length="165" mass="18151">MAYKIAVDSGGTFTDGVLVKESGEVITTKAHTTPQDPAFGTMDCIRKLASELGLTVEDLLSQTDTIIHGTTMATNLVATHSGAKMGTIATQGYRLRMTFQQVAKSDWQDKSEDMFDMRLEAPKALTSNHLMTEVEERVNVRGEVLVPLNEESVREAVRYLKGKEV</sequence>
<evidence type="ECO:0000259" key="1">
    <source>
        <dbReference type="Pfam" id="PF05378"/>
    </source>
</evidence>
<accession>A0A9D6Z2N3</accession>
<dbReference type="GO" id="GO:0017168">
    <property type="term" value="F:5-oxoprolinase (ATP-hydrolyzing) activity"/>
    <property type="evidence" value="ECO:0007669"/>
    <property type="project" value="TreeGrafter"/>
</dbReference>
<dbReference type="Proteomes" id="UP000807825">
    <property type="component" value="Unassembled WGS sequence"/>
</dbReference>
<dbReference type="Pfam" id="PF05378">
    <property type="entry name" value="Hydant_A_N"/>
    <property type="match status" value="1"/>
</dbReference>
<dbReference type="GO" id="GO:0006749">
    <property type="term" value="P:glutathione metabolic process"/>
    <property type="evidence" value="ECO:0007669"/>
    <property type="project" value="TreeGrafter"/>
</dbReference>
<comment type="caution">
    <text evidence="2">The sequence shown here is derived from an EMBL/GenBank/DDBJ whole genome shotgun (WGS) entry which is preliminary data.</text>
</comment>
<dbReference type="PANTHER" id="PTHR11365">
    <property type="entry name" value="5-OXOPROLINASE RELATED"/>
    <property type="match status" value="1"/>
</dbReference>
<dbReference type="InterPro" id="IPR043129">
    <property type="entry name" value="ATPase_NBD"/>
</dbReference>
<organism evidence="2 3">
    <name type="scientific">Desulfomonile tiedjei</name>
    <dbReference type="NCBI Taxonomy" id="2358"/>
    <lineage>
        <taxon>Bacteria</taxon>
        <taxon>Pseudomonadati</taxon>
        <taxon>Thermodesulfobacteriota</taxon>
        <taxon>Desulfomonilia</taxon>
        <taxon>Desulfomonilales</taxon>
        <taxon>Desulfomonilaceae</taxon>
        <taxon>Desulfomonile</taxon>
    </lineage>
</organism>
<dbReference type="GO" id="GO:0005829">
    <property type="term" value="C:cytosol"/>
    <property type="evidence" value="ECO:0007669"/>
    <property type="project" value="TreeGrafter"/>
</dbReference>
<dbReference type="InterPro" id="IPR008040">
    <property type="entry name" value="Hydant_A_N"/>
</dbReference>
<feature type="non-terminal residue" evidence="2">
    <location>
        <position position="165"/>
    </location>
</feature>
<evidence type="ECO:0000313" key="2">
    <source>
        <dbReference type="EMBL" id="MBI5248984.1"/>
    </source>
</evidence>
<dbReference type="AlphaFoldDB" id="A0A9D6Z2N3"/>
<dbReference type="EMBL" id="JACRDE010000166">
    <property type="protein sequence ID" value="MBI5248984.1"/>
    <property type="molecule type" value="Genomic_DNA"/>
</dbReference>